<keyword evidence="4" id="KW-1185">Reference proteome</keyword>
<feature type="coiled-coil region" evidence="1">
    <location>
        <begin position="328"/>
        <end position="355"/>
    </location>
</feature>
<evidence type="ECO:0000256" key="2">
    <source>
        <dbReference type="SAM" id="MobiDB-lite"/>
    </source>
</evidence>
<dbReference type="InParanoid" id="A0A218Z834"/>
<name>A0A218Z834_9HELO</name>
<evidence type="ECO:0000256" key="1">
    <source>
        <dbReference type="SAM" id="Coils"/>
    </source>
</evidence>
<dbReference type="OrthoDB" id="3558102at2759"/>
<evidence type="ECO:0000313" key="3">
    <source>
        <dbReference type="EMBL" id="OWP03864.1"/>
    </source>
</evidence>
<gene>
    <name evidence="3" type="ORF">B2J93_3346</name>
</gene>
<dbReference type="EMBL" id="MZNU01000164">
    <property type="protein sequence ID" value="OWP03864.1"/>
    <property type="molecule type" value="Genomic_DNA"/>
</dbReference>
<reference evidence="3 4" key="1">
    <citation type="submission" date="2017-04" db="EMBL/GenBank/DDBJ databases">
        <title>Draft genome sequence of Marssonina coronaria NL1: causal agent of apple blotch.</title>
        <authorList>
            <person name="Cheng Q."/>
        </authorList>
    </citation>
    <scope>NUCLEOTIDE SEQUENCE [LARGE SCALE GENOMIC DNA]</scope>
    <source>
        <strain evidence="3 4">NL1</strain>
    </source>
</reference>
<accession>A0A218Z834</accession>
<feature type="region of interest" description="Disordered" evidence="2">
    <location>
        <begin position="445"/>
        <end position="480"/>
    </location>
</feature>
<organism evidence="3 4">
    <name type="scientific">Diplocarpon coronariae</name>
    <dbReference type="NCBI Taxonomy" id="2795749"/>
    <lineage>
        <taxon>Eukaryota</taxon>
        <taxon>Fungi</taxon>
        <taxon>Dikarya</taxon>
        <taxon>Ascomycota</taxon>
        <taxon>Pezizomycotina</taxon>
        <taxon>Leotiomycetes</taxon>
        <taxon>Helotiales</taxon>
        <taxon>Drepanopezizaceae</taxon>
        <taxon>Diplocarpon</taxon>
    </lineage>
</organism>
<dbReference type="Proteomes" id="UP000242519">
    <property type="component" value="Unassembled WGS sequence"/>
</dbReference>
<keyword evidence="1" id="KW-0175">Coiled coil</keyword>
<comment type="caution">
    <text evidence="3">The sequence shown here is derived from an EMBL/GenBank/DDBJ whole genome shotgun (WGS) entry which is preliminary data.</text>
</comment>
<protein>
    <submittedName>
        <fullName evidence="3">Uncharacterized protein</fullName>
    </submittedName>
</protein>
<proteinExistence type="predicted"/>
<dbReference type="STRING" id="503106.A0A218Z834"/>
<sequence length="480" mass="54381">MDFAANPKGPVKVLQTDPIEDLDTHQNKSTESVSYNENRMDEKVRMISYQEQVRALETQMKAVKKMILEGSGDVGDFHDEKFAPLSKISLSMQVYEQCNLAEVASERDANLTRTRTLEGRSKELLSFVQKGKSAEAQEMVDQMNILTGERDRPYDDIHGGVGYLSQIQSLSMLVESEAAEPEVIIRLNAALTDAQAAMADRDSSLYDVDELNDRVDAMADRLQVVNERNFLLAQKTMSEAKIGAFSDRNFEIVAPENYGDAAMRRGIRKIRDVERLGDKELTQPQSRTKSSIADKCEEHLFCAGLEGDSVIRQNEEARRNLTTRTAERNGAHQRIKILEEQATDHREREISLRKELHKEKEKRVETRPRQPNPKITDCDAERKEIVLLKKERNRVTIEAANLQYERDAARAEVKSLKDENVTLRTAAEAAKELAKGFQRSLDAANNAALAESDRAEEARRTQNRLGSRERPCGWKPTSCE</sequence>
<feature type="compositionally biased region" description="Basic and acidic residues" evidence="2">
    <location>
        <begin position="451"/>
        <end position="472"/>
    </location>
</feature>
<evidence type="ECO:0000313" key="4">
    <source>
        <dbReference type="Proteomes" id="UP000242519"/>
    </source>
</evidence>
<dbReference type="AlphaFoldDB" id="A0A218Z834"/>